<dbReference type="EMBL" id="JACHGH010000008">
    <property type="protein sequence ID" value="MBB6454319.1"/>
    <property type="molecule type" value="Genomic_DNA"/>
</dbReference>
<dbReference type="InterPro" id="IPR042184">
    <property type="entry name" value="YqeY/Aim41_N"/>
</dbReference>
<dbReference type="InterPro" id="IPR023168">
    <property type="entry name" value="GatB_Yqey_C_2"/>
</dbReference>
<dbReference type="RefSeq" id="WP_174494622.1">
    <property type="nucleotide sequence ID" value="NZ_CADDWK010000001.1"/>
</dbReference>
<evidence type="ECO:0008006" key="3">
    <source>
        <dbReference type="Google" id="ProtNLM"/>
    </source>
</evidence>
<reference evidence="1 2" key="1">
    <citation type="submission" date="2020-08" db="EMBL/GenBank/DDBJ databases">
        <title>Genomic Encyclopedia of Type Strains, Phase IV (KMG-IV): sequencing the most valuable type-strain genomes for metagenomic binning, comparative biology and taxonomic classification.</title>
        <authorList>
            <person name="Goeker M."/>
        </authorList>
    </citation>
    <scope>NUCLEOTIDE SEQUENCE [LARGE SCALE GENOMIC DNA]</scope>
    <source>
        <strain evidence="1 2">DSM 19612</strain>
    </source>
</reference>
<accession>A0A841Q6Z9</accession>
<dbReference type="Proteomes" id="UP000581688">
    <property type="component" value="Unassembled WGS sequence"/>
</dbReference>
<dbReference type="PANTHER" id="PTHR28055:SF1">
    <property type="entry name" value="ALTERED INHERITANCE OF MITOCHONDRIA PROTEIN 41, MITOCHONDRIAL"/>
    <property type="match status" value="1"/>
</dbReference>
<dbReference type="AlphaFoldDB" id="A0A841Q6Z9"/>
<organism evidence="1 2">
    <name type="scientific">Salirhabdus euzebyi</name>
    <dbReference type="NCBI Taxonomy" id="394506"/>
    <lineage>
        <taxon>Bacteria</taxon>
        <taxon>Bacillati</taxon>
        <taxon>Bacillota</taxon>
        <taxon>Bacilli</taxon>
        <taxon>Bacillales</taxon>
        <taxon>Bacillaceae</taxon>
        <taxon>Salirhabdus</taxon>
    </lineage>
</organism>
<dbReference type="InterPro" id="IPR003789">
    <property type="entry name" value="Asn/Gln_tRNA_amidoTrase-B-like"/>
</dbReference>
<keyword evidence="2" id="KW-1185">Reference proteome</keyword>
<dbReference type="GO" id="GO:0016884">
    <property type="term" value="F:carbon-nitrogen ligase activity, with glutamine as amido-N-donor"/>
    <property type="evidence" value="ECO:0007669"/>
    <property type="project" value="InterPro"/>
</dbReference>
<dbReference type="Gene3D" id="1.10.1510.10">
    <property type="entry name" value="Uncharacterised protein YqeY/AIM41 PF09424, N-terminal domain"/>
    <property type="match status" value="1"/>
</dbReference>
<dbReference type="Gene3D" id="1.10.10.410">
    <property type="match status" value="1"/>
</dbReference>
<evidence type="ECO:0000313" key="1">
    <source>
        <dbReference type="EMBL" id="MBB6454319.1"/>
    </source>
</evidence>
<dbReference type="PANTHER" id="PTHR28055">
    <property type="entry name" value="ALTERED INHERITANCE OF MITOCHONDRIA PROTEIN 41, MITOCHONDRIAL"/>
    <property type="match status" value="1"/>
</dbReference>
<proteinExistence type="predicted"/>
<dbReference type="SUPFAM" id="SSF89095">
    <property type="entry name" value="GatB/YqeY motif"/>
    <property type="match status" value="1"/>
</dbReference>
<evidence type="ECO:0000313" key="2">
    <source>
        <dbReference type="Proteomes" id="UP000581688"/>
    </source>
</evidence>
<dbReference type="Pfam" id="PF09424">
    <property type="entry name" value="YqeY"/>
    <property type="match status" value="1"/>
</dbReference>
<name>A0A841Q6Z9_9BACI</name>
<dbReference type="InterPro" id="IPR019004">
    <property type="entry name" value="YqeY/Aim41"/>
</dbReference>
<gene>
    <name evidence="1" type="ORF">HNQ94_002794</name>
</gene>
<comment type="caution">
    <text evidence="1">The sequence shown here is derived from an EMBL/GenBank/DDBJ whole genome shotgun (WGS) entry which is preliminary data.</text>
</comment>
<sequence>MTLLERLNHDMKEAMKKKDKPALNVIRMVKASIQNEAIKQGKPQLTEDEELSVLSRELKQRNDSLHEFQDAGRDDLVEKTDEEIKILQKYMPEQLSDDELATLVEETIKAVGAESKNDMGKVMGALMPKVKGKADGSKVNKLVMKHLS</sequence>
<protein>
    <recommendedName>
        <fullName evidence="3">GatB/YqeY domain-containing protein</fullName>
    </recommendedName>
</protein>